<protein>
    <submittedName>
        <fullName evidence="10">M48 family metalloprotease</fullName>
    </submittedName>
</protein>
<keyword evidence="4 6" id="KW-0862">Zinc</keyword>
<sequence length="305" mass="32689">GEILHPALALDRVEFSSRVGNTPRFLRFAGGASFETSDNDAVDRLLAQRAPASGLAHRLESKLRFVLLGLVLTVAFVGGSVHWGVPALARMAAFALPAELNAHAESMVLEILDRQLLEPSRLPEEEQARLRAAFAPLVQEGAAGVAVRVVFRDAASTIGANALALPAGTVIFTDQFVRRAQHEEELVGVLAHEIGHVAHRHAMRASLQSSLLGLLATLIVGDISTVSSAVTAIPVMLTQLGYSRDFEREADLNAVESLRRHGISPQRLVDILQRVDPDADGKGGYLSTHPPTPERVRLILSAAGE</sequence>
<dbReference type="PANTHER" id="PTHR22726">
    <property type="entry name" value="METALLOENDOPEPTIDASE OMA1"/>
    <property type="match status" value="1"/>
</dbReference>
<dbReference type="Proteomes" id="UP000634522">
    <property type="component" value="Unassembled WGS sequence"/>
</dbReference>
<name>A0ABX1NPT3_9RHOO</name>
<dbReference type="GO" id="GO:0008237">
    <property type="term" value="F:metallopeptidase activity"/>
    <property type="evidence" value="ECO:0007669"/>
    <property type="project" value="UniProtKB-KW"/>
</dbReference>
<keyword evidence="2" id="KW-0479">Metal-binding</keyword>
<dbReference type="CDD" id="cd07332">
    <property type="entry name" value="M48C_Oma1_like"/>
    <property type="match status" value="1"/>
</dbReference>
<keyword evidence="3 6" id="KW-0378">Hydrolase</keyword>
<evidence type="ECO:0000259" key="9">
    <source>
        <dbReference type="Pfam" id="PF23368"/>
    </source>
</evidence>
<evidence type="ECO:0000256" key="2">
    <source>
        <dbReference type="ARBA" id="ARBA00022723"/>
    </source>
</evidence>
<evidence type="ECO:0000259" key="8">
    <source>
        <dbReference type="Pfam" id="PF01435"/>
    </source>
</evidence>
<comment type="cofactor">
    <cofactor evidence="6">
        <name>Zn(2+)</name>
        <dbReference type="ChEBI" id="CHEBI:29105"/>
    </cofactor>
    <text evidence="6">Binds 1 zinc ion per subunit.</text>
</comment>
<proteinExistence type="inferred from homology"/>
<feature type="domain" description="Peptidase M48" evidence="8">
    <location>
        <begin position="158"/>
        <end position="299"/>
    </location>
</feature>
<keyword evidence="7" id="KW-0472">Membrane</keyword>
<evidence type="ECO:0000313" key="10">
    <source>
        <dbReference type="EMBL" id="NMG01049.1"/>
    </source>
</evidence>
<dbReference type="InterPro" id="IPR001915">
    <property type="entry name" value="Peptidase_M48"/>
</dbReference>
<dbReference type="Pfam" id="PF01435">
    <property type="entry name" value="Peptidase_M48"/>
    <property type="match status" value="1"/>
</dbReference>
<dbReference type="RefSeq" id="WP_169143550.1">
    <property type="nucleotide sequence ID" value="NZ_WTVS01000126.1"/>
</dbReference>
<keyword evidence="5 6" id="KW-0482">Metalloprotease</keyword>
<evidence type="ECO:0000256" key="6">
    <source>
        <dbReference type="RuleBase" id="RU003983"/>
    </source>
</evidence>
<feature type="transmembrane region" description="Helical" evidence="7">
    <location>
        <begin position="65"/>
        <end position="85"/>
    </location>
</feature>
<dbReference type="Pfam" id="PF23368">
    <property type="entry name" value="DUF7092"/>
    <property type="match status" value="1"/>
</dbReference>
<comment type="caution">
    <text evidence="10">The sequence shown here is derived from an EMBL/GenBank/DDBJ whole genome shotgun (WGS) entry which is preliminary data.</text>
</comment>
<keyword evidence="1 6" id="KW-0645">Protease</keyword>
<organism evidence="10 11">
    <name type="scientific">Aromatoleum toluolicum</name>
    <dbReference type="NCBI Taxonomy" id="90060"/>
    <lineage>
        <taxon>Bacteria</taxon>
        <taxon>Pseudomonadati</taxon>
        <taxon>Pseudomonadota</taxon>
        <taxon>Betaproteobacteria</taxon>
        <taxon>Rhodocyclales</taxon>
        <taxon>Rhodocyclaceae</taxon>
        <taxon>Aromatoleum</taxon>
    </lineage>
</organism>
<feature type="domain" description="DUF7092" evidence="9">
    <location>
        <begin position="7"/>
        <end position="48"/>
    </location>
</feature>
<dbReference type="Gene3D" id="3.30.2010.10">
    <property type="entry name" value="Metalloproteases ('zincins'), catalytic domain"/>
    <property type="match status" value="1"/>
</dbReference>
<dbReference type="InterPro" id="IPR055518">
    <property type="entry name" value="DUF7092"/>
</dbReference>
<keyword evidence="7" id="KW-0812">Transmembrane</keyword>
<evidence type="ECO:0000256" key="7">
    <source>
        <dbReference type="SAM" id="Phobius"/>
    </source>
</evidence>
<keyword evidence="7" id="KW-1133">Transmembrane helix</keyword>
<accession>A0ABX1NPT3</accession>
<evidence type="ECO:0000256" key="4">
    <source>
        <dbReference type="ARBA" id="ARBA00022833"/>
    </source>
</evidence>
<reference evidence="10 11" key="1">
    <citation type="submission" date="2019-12" db="EMBL/GenBank/DDBJ databases">
        <title>Comparative genomics gives insights into the taxonomy of the Azoarcus-Aromatoleum group and reveals separate origins of nif in the plant-associated Azoarcus and non-plant-associated Aromatoleum sub-groups.</title>
        <authorList>
            <person name="Lafos M."/>
            <person name="Maluk M."/>
            <person name="Batista M."/>
            <person name="Junghare M."/>
            <person name="Carmona M."/>
            <person name="Faoro H."/>
            <person name="Cruz L.M."/>
            <person name="Battistoni F."/>
            <person name="De Souza E."/>
            <person name="Pedrosa F."/>
            <person name="Chen W.-M."/>
            <person name="Poole P.S."/>
            <person name="Dixon R.A."/>
            <person name="James E.K."/>
        </authorList>
    </citation>
    <scope>NUCLEOTIDE SEQUENCE [LARGE SCALE GENOMIC DNA]</scope>
    <source>
        <strain evidence="10 11">T</strain>
    </source>
</reference>
<dbReference type="PANTHER" id="PTHR22726:SF1">
    <property type="entry name" value="METALLOENDOPEPTIDASE OMA1, MITOCHONDRIAL"/>
    <property type="match status" value="1"/>
</dbReference>
<feature type="non-terminal residue" evidence="10">
    <location>
        <position position="1"/>
    </location>
</feature>
<comment type="similarity">
    <text evidence="6">Belongs to the peptidase M48 family.</text>
</comment>
<evidence type="ECO:0000313" key="11">
    <source>
        <dbReference type="Proteomes" id="UP000634522"/>
    </source>
</evidence>
<evidence type="ECO:0000256" key="5">
    <source>
        <dbReference type="ARBA" id="ARBA00023049"/>
    </source>
</evidence>
<dbReference type="EMBL" id="WTVS01000126">
    <property type="protein sequence ID" value="NMG01049.1"/>
    <property type="molecule type" value="Genomic_DNA"/>
</dbReference>
<keyword evidence="11" id="KW-1185">Reference proteome</keyword>
<evidence type="ECO:0000256" key="1">
    <source>
        <dbReference type="ARBA" id="ARBA00022670"/>
    </source>
</evidence>
<dbReference type="InterPro" id="IPR051156">
    <property type="entry name" value="Mito/Outer_Membr_Metalloprot"/>
</dbReference>
<evidence type="ECO:0000256" key="3">
    <source>
        <dbReference type="ARBA" id="ARBA00022801"/>
    </source>
</evidence>
<gene>
    <name evidence="10" type="ORF">GPA27_27140</name>
</gene>